<proteinExistence type="inferred from homology"/>
<evidence type="ECO:0000313" key="8">
    <source>
        <dbReference type="EMBL" id="MBI4727749.1"/>
    </source>
</evidence>
<name>A0A933IE69_UNCT6</name>
<keyword evidence="4" id="KW-0862">Zinc</keyword>
<feature type="domain" description="MPN" evidence="7">
    <location>
        <begin position="104"/>
        <end position="226"/>
    </location>
</feature>
<keyword evidence="1" id="KW-0645">Protease</keyword>
<dbReference type="InterPro" id="IPR001405">
    <property type="entry name" value="UPF0758"/>
</dbReference>
<dbReference type="PROSITE" id="PS01302">
    <property type="entry name" value="UPF0758"/>
    <property type="match status" value="1"/>
</dbReference>
<evidence type="ECO:0000313" key="9">
    <source>
        <dbReference type="Proteomes" id="UP000736328"/>
    </source>
</evidence>
<dbReference type="CDD" id="cd08071">
    <property type="entry name" value="MPN_DUF2466"/>
    <property type="match status" value="1"/>
</dbReference>
<organism evidence="8 9">
    <name type="scientific">candidate division TA06 bacterium</name>
    <dbReference type="NCBI Taxonomy" id="2250710"/>
    <lineage>
        <taxon>Bacteria</taxon>
        <taxon>Bacteria division TA06</taxon>
    </lineage>
</organism>
<keyword evidence="3" id="KW-0378">Hydrolase</keyword>
<sequence length="226" mass="25364">MDKKEQTSGHRRRLKDKFRRTGGEGLHDYELLELLLTYVLPRRDVKPLAKELINRFDGLAGVLDAPPEDLEKVKGLGTSPAVLIKLTKRLSEQYLAAEMKSRDVLASPQSVLAFARTKMAGLPNEAFLCIYLNAKNEVLKYKTINQGTVDKAAVYPRRIIEEALNLHAAGLILVHNHPSGHCQPSQEDRQLTDSIVSVARTLDIRVLDHLIVGRLGYYSFAENKLL</sequence>
<evidence type="ECO:0000256" key="6">
    <source>
        <dbReference type="RuleBase" id="RU003797"/>
    </source>
</evidence>
<dbReference type="GO" id="GO:0008237">
    <property type="term" value="F:metallopeptidase activity"/>
    <property type="evidence" value="ECO:0007669"/>
    <property type="project" value="UniProtKB-KW"/>
</dbReference>
<dbReference type="InterPro" id="IPR020891">
    <property type="entry name" value="UPF0758_CS"/>
</dbReference>
<dbReference type="SUPFAM" id="SSF102712">
    <property type="entry name" value="JAB1/MPN domain"/>
    <property type="match status" value="1"/>
</dbReference>
<dbReference type="Pfam" id="PF20582">
    <property type="entry name" value="UPF0758_N"/>
    <property type="match status" value="1"/>
</dbReference>
<evidence type="ECO:0000256" key="3">
    <source>
        <dbReference type="ARBA" id="ARBA00022801"/>
    </source>
</evidence>
<dbReference type="PANTHER" id="PTHR30471:SF3">
    <property type="entry name" value="UPF0758 PROTEIN YEES-RELATED"/>
    <property type="match status" value="1"/>
</dbReference>
<accession>A0A933IE69</accession>
<gene>
    <name evidence="8" type="primary">radC</name>
    <name evidence="8" type="ORF">HY768_11120</name>
</gene>
<dbReference type="Gene3D" id="3.40.140.10">
    <property type="entry name" value="Cytidine Deaminase, domain 2"/>
    <property type="match status" value="1"/>
</dbReference>
<dbReference type="NCBIfam" id="TIGR00608">
    <property type="entry name" value="radc"/>
    <property type="match status" value="1"/>
</dbReference>
<keyword evidence="5" id="KW-0482">Metalloprotease</keyword>
<reference evidence="8" key="1">
    <citation type="submission" date="2020-07" db="EMBL/GenBank/DDBJ databases">
        <title>Huge and variable diversity of episymbiotic CPR bacteria and DPANN archaea in groundwater ecosystems.</title>
        <authorList>
            <person name="He C.Y."/>
            <person name="Keren R."/>
            <person name="Whittaker M."/>
            <person name="Farag I.F."/>
            <person name="Doudna J."/>
            <person name="Cate J.H.D."/>
            <person name="Banfield J.F."/>
        </authorList>
    </citation>
    <scope>NUCLEOTIDE SEQUENCE</scope>
    <source>
        <strain evidence="8">NC_groundwater_1520_Pr4_B-0.1um_53_5</strain>
    </source>
</reference>
<dbReference type="NCBIfam" id="NF000642">
    <property type="entry name" value="PRK00024.1"/>
    <property type="match status" value="1"/>
</dbReference>
<protein>
    <submittedName>
        <fullName evidence="8">DNA repair protein RadC</fullName>
    </submittedName>
</protein>
<dbReference type="GO" id="GO:0046872">
    <property type="term" value="F:metal ion binding"/>
    <property type="evidence" value="ECO:0007669"/>
    <property type="project" value="UniProtKB-KW"/>
</dbReference>
<dbReference type="SUPFAM" id="SSF47781">
    <property type="entry name" value="RuvA domain 2-like"/>
    <property type="match status" value="1"/>
</dbReference>
<dbReference type="AlphaFoldDB" id="A0A933IE69"/>
<dbReference type="InterPro" id="IPR010994">
    <property type="entry name" value="RuvA_2-like"/>
</dbReference>
<evidence type="ECO:0000256" key="1">
    <source>
        <dbReference type="ARBA" id="ARBA00022670"/>
    </source>
</evidence>
<dbReference type="PROSITE" id="PS50249">
    <property type="entry name" value="MPN"/>
    <property type="match status" value="1"/>
</dbReference>
<evidence type="ECO:0000256" key="2">
    <source>
        <dbReference type="ARBA" id="ARBA00022723"/>
    </source>
</evidence>
<dbReference type="GO" id="GO:0006508">
    <property type="term" value="P:proteolysis"/>
    <property type="evidence" value="ECO:0007669"/>
    <property type="project" value="UniProtKB-KW"/>
</dbReference>
<dbReference type="Proteomes" id="UP000736328">
    <property type="component" value="Unassembled WGS sequence"/>
</dbReference>
<dbReference type="PANTHER" id="PTHR30471">
    <property type="entry name" value="DNA REPAIR PROTEIN RADC"/>
    <property type="match status" value="1"/>
</dbReference>
<dbReference type="InterPro" id="IPR037518">
    <property type="entry name" value="MPN"/>
</dbReference>
<evidence type="ECO:0000259" key="7">
    <source>
        <dbReference type="PROSITE" id="PS50249"/>
    </source>
</evidence>
<dbReference type="InterPro" id="IPR025657">
    <property type="entry name" value="RadC_JAB"/>
</dbReference>
<keyword evidence="2" id="KW-0479">Metal-binding</keyword>
<dbReference type="InterPro" id="IPR046778">
    <property type="entry name" value="UPF0758_N"/>
</dbReference>
<evidence type="ECO:0000256" key="4">
    <source>
        <dbReference type="ARBA" id="ARBA00022833"/>
    </source>
</evidence>
<comment type="similarity">
    <text evidence="6">Belongs to the UPF0758 family.</text>
</comment>
<dbReference type="EMBL" id="JACQXR010000155">
    <property type="protein sequence ID" value="MBI4727749.1"/>
    <property type="molecule type" value="Genomic_DNA"/>
</dbReference>
<dbReference type="Pfam" id="PF04002">
    <property type="entry name" value="RadC"/>
    <property type="match status" value="1"/>
</dbReference>
<evidence type="ECO:0000256" key="5">
    <source>
        <dbReference type="ARBA" id="ARBA00023049"/>
    </source>
</evidence>
<comment type="caution">
    <text evidence="8">The sequence shown here is derived from an EMBL/GenBank/DDBJ whole genome shotgun (WGS) entry which is preliminary data.</text>
</comment>